<feature type="compositionally biased region" description="Polar residues" evidence="1">
    <location>
        <begin position="437"/>
        <end position="449"/>
    </location>
</feature>
<sequence length="686" mass="71267">DEDHPAPQRVREWVRSYGVRLDNDDIRAGSPDRLERAWGEELVEQPGGDLADIASIPDEEGLDMPSSSEEEGIDYGVRSNVTGADLVRIGRYRVAAPPQVPPPPSAPAPASAPAPVAPLDPFAEDTDSSSATRGTPTGVDNSSESVDELDDSEEDSPGPSRGRRARSSTAPVPPAPRRSLRSAARGAGRGGPSGAGPAGRAGRAGGAGRGASPGSDSSLSEPSPTGASAVGSEVDAEGESVSEGGAGDAYDIISLGTSDGVTVGGGETDGTDDHLGSIRVTDAVTGRQWWVSDDTREFMSTYPFRDCYRCLLYDLDATLPGPSPSGPVSGRASALRAPSGGRAAQSRPAAGHLRLVLGVHAGCIVIITINTAIQEAGMSDQDVNMPTANESNHHSGPFGNNGERMDGDTGGNTGDSPANSTGDDAADHAANHAGDITGTNTGTLSNTAAGGNAVSGTAGHHPNLDDGGNGEDQGGKDEGHDGTTGVGWRSLWRARLAEMKGFRAPLTQTFLARTRGVAGGSRQPGMAATITGLGGRFARGRSRRARGTPPRQAVSLHPSAAGSDWSLNDEIATLPKTDMVLVWRSLRPHARVNAAVKRRFKKLVFGDTGVAFADPPDYQGQDDDEDEDHPAPQRVREWVRSYGVRLDNDDIRAESPDRLERAWGEELVEQPGGDLADIASIPDEEG</sequence>
<evidence type="ECO:0000313" key="3">
    <source>
        <dbReference type="Proteomes" id="UP000246740"/>
    </source>
</evidence>
<protein>
    <submittedName>
        <fullName evidence="2">Uncharacterized protein</fullName>
    </submittedName>
</protein>
<dbReference type="EMBL" id="KZ819202">
    <property type="protein sequence ID" value="PWY97748.1"/>
    <property type="molecule type" value="Genomic_DNA"/>
</dbReference>
<evidence type="ECO:0000313" key="2">
    <source>
        <dbReference type="EMBL" id="PWY97748.1"/>
    </source>
</evidence>
<proteinExistence type="predicted"/>
<feature type="non-terminal residue" evidence="2">
    <location>
        <position position="1"/>
    </location>
</feature>
<feature type="compositionally biased region" description="Acidic residues" evidence="1">
    <location>
        <begin position="145"/>
        <end position="156"/>
    </location>
</feature>
<feature type="region of interest" description="Disordered" evidence="1">
    <location>
        <begin position="95"/>
        <end position="249"/>
    </location>
</feature>
<feature type="compositionally biased region" description="Basic and acidic residues" evidence="1">
    <location>
        <begin position="649"/>
        <end position="664"/>
    </location>
</feature>
<feature type="compositionally biased region" description="Acidic residues" evidence="1">
    <location>
        <begin position="57"/>
        <end position="73"/>
    </location>
</feature>
<reference evidence="2 3" key="1">
    <citation type="journal article" date="2018" name="Mol. Biol. Evol.">
        <title>Broad Genomic Sampling Reveals a Smut Pathogenic Ancestry of the Fungal Clade Ustilaginomycotina.</title>
        <authorList>
            <person name="Kijpornyongpan T."/>
            <person name="Mondo S.J."/>
            <person name="Barry K."/>
            <person name="Sandor L."/>
            <person name="Lee J."/>
            <person name="Lipzen A."/>
            <person name="Pangilinan J."/>
            <person name="LaButti K."/>
            <person name="Hainaut M."/>
            <person name="Henrissat B."/>
            <person name="Grigoriev I.V."/>
            <person name="Spatafora J.W."/>
            <person name="Aime M.C."/>
        </authorList>
    </citation>
    <scope>NUCLEOTIDE SEQUENCE [LARGE SCALE GENOMIC DNA]</scope>
    <source>
        <strain evidence="2 3">MCA 3645</strain>
    </source>
</reference>
<evidence type="ECO:0000256" key="1">
    <source>
        <dbReference type="SAM" id="MobiDB-lite"/>
    </source>
</evidence>
<feature type="compositionally biased region" description="Polar residues" evidence="1">
    <location>
        <begin position="128"/>
        <end position="139"/>
    </location>
</feature>
<name>A0A317XJU4_9BASI</name>
<dbReference type="AlphaFoldDB" id="A0A317XJU4"/>
<feature type="region of interest" description="Disordered" evidence="1">
    <location>
        <begin position="649"/>
        <end position="686"/>
    </location>
</feature>
<dbReference type="Proteomes" id="UP000246740">
    <property type="component" value="Unassembled WGS sequence"/>
</dbReference>
<gene>
    <name evidence="2" type="ORF">BCV70DRAFT_219151</name>
</gene>
<feature type="region of interest" description="Disordered" evidence="1">
    <location>
        <begin position="322"/>
        <end position="347"/>
    </location>
</feature>
<feature type="non-terminal residue" evidence="2">
    <location>
        <position position="686"/>
    </location>
</feature>
<feature type="region of interest" description="Disordered" evidence="1">
    <location>
        <begin position="611"/>
        <end position="635"/>
    </location>
</feature>
<keyword evidence="3" id="KW-1185">Reference proteome</keyword>
<accession>A0A317XJU4</accession>
<feature type="compositionally biased region" description="Low complexity" evidence="1">
    <location>
        <begin position="212"/>
        <end position="224"/>
    </location>
</feature>
<feature type="region of interest" description="Disordered" evidence="1">
    <location>
        <begin position="540"/>
        <end position="560"/>
    </location>
</feature>
<organism evidence="2 3">
    <name type="scientific">Testicularia cyperi</name>
    <dbReference type="NCBI Taxonomy" id="1882483"/>
    <lineage>
        <taxon>Eukaryota</taxon>
        <taxon>Fungi</taxon>
        <taxon>Dikarya</taxon>
        <taxon>Basidiomycota</taxon>
        <taxon>Ustilaginomycotina</taxon>
        <taxon>Ustilaginomycetes</taxon>
        <taxon>Ustilaginales</taxon>
        <taxon>Anthracoideaceae</taxon>
        <taxon>Testicularia</taxon>
    </lineage>
</organism>
<feature type="region of interest" description="Disordered" evidence="1">
    <location>
        <begin position="382"/>
        <end position="486"/>
    </location>
</feature>
<feature type="compositionally biased region" description="Gly residues" evidence="1">
    <location>
        <begin position="187"/>
        <end position="211"/>
    </location>
</feature>
<feature type="region of interest" description="Disordered" evidence="1">
    <location>
        <begin position="40"/>
        <end position="78"/>
    </location>
</feature>
<dbReference type="InParanoid" id="A0A317XJU4"/>
<feature type="compositionally biased region" description="Pro residues" evidence="1">
    <location>
        <begin position="98"/>
        <end position="118"/>
    </location>
</feature>